<evidence type="ECO:0000256" key="2">
    <source>
        <dbReference type="ARBA" id="ARBA00022617"/>
    </source>
</evidence>
<feature type="chain" id="PRO_5003941150" evidence="7">
    <location>
        <begin position="24"/>
        <end position="103"/>
    </location>
</feature>
<keyword evidence="1" id="KW-0813">Transport</keyword>
<proteinExistence type="predicted"/>
<evidence type="ECO:0000256" key="4">
    <source>
        <dbReference type="ARBA" id="ARBA00022982"/>
    </source>
</evidence>
<dbReference type="KEGG" id="tni:TVNIR_1540"/>
<feature type="signal peptide" evidence="7">
    <location>
        <begin position="1"/>
        <end position="23"/>
    </location>
</feature>
<protein>
    <submittedName>
        <fullName evidence="9">Cytochrome c, class I</fullName>
    </submittedName>
</protein>
<evidence type="ECO:0000313" key="10">
    <source>
        <dbReference type="Proteomes" id="UP000010809"/>
    </source>
</evidence>
<dbReference type="PANTHER" id="PTHR33751">
    <property type="entry name" value="CBB3-TYPE CYTOCHROME C OXIDASE SUBUNIT FIXP"/>
    <property type="match status" value="1"/>
</dbReference>
<reference evidence="9" key="1">
    <citation type="submission" date="2015-12" db="EMBL/GenBank/DDBJ databases">
        <authorList>
            <person name="Tikhonova T.V."/>
            <person name="Pavlov A.R."/>
            <person name="Beletsky A.V."/>
            <person name="Mardanov A.V."/>
            <person name="Sorokin D.Y."/>
            <person name="Ravin N.V."/>
            <person name="Popov V.O."/>
        </authorList>
    </citation>
    <scope>NUCLEOTIDE SEQUENCE</scope>
    <source>
        <strain evidence="9">DSM 14787</strain>
    </source>
</reference>
<dbReference type="InterPro" id="IPR009056">
    <property type="entry name" value="Cyt_c-like_dom"/>
</dbReference>
<dbReference type="PATRIC" id="fig|1255043.3.peg.1559"/>
<keyword evidence="3 6" id="KW-0479">Metal-binding</keyword>
<dbReference type="HOGENOM" id="CLU_128253_1_0_6"/>
<gene>
    <name evidence="9" type="ordered locus">TVNIR_1540</name>
</gene>
<dbReference type="GO" id="GO:0046872">
    <property type="term" value="F:metal ion binding"/>
    <property type="evidence" value="ECO:0007669"/>
    <property type="project" value="UniProtKB-KW"/>
</dbReference>
<evidence type="ECO:0000256" key="5">
    <source>
        <dbReference type="ARBA" id="ARBA00023004"/>
    </source>
</evidence>
<keyword evidence="7" id="KW-0732">Signal</keyword>
<dbReference type="AlphaFoldDB" id="L0DW15"/>
<dbReference type="Proteomes" id="UP000010809">
    <property type="component" value="Chromosome"/>
</dbReference>
<dbReference type="eggNOG" id="COG2863">
    <property type="taxonomic scope" value="Bacteria"/>
</dbReference>
<keyword evidence="10" id="KW-1185">Reference proteome</keyword>
<accession>L0DW15</accession>
<sequence>MKPLLMSIVTGVILTAGMTAAQAADVEAGQAKYMACQGCHGPQGQGQAMFPPVAGKDAEYLADVMKKYRAGEQVGPNSMMMMPHMVNLSDEDIANLAAYMASL</sequence>
<dbReference type="GO" id="GO:0009055">
    <property type="term" value="F:electron transfer activity"/>
    <property type="evidence" value="ECO:0007669"/>
    <property type="project" value="InterPro"/>
</dbReference>
<dbReference type="Gene3D" id="1.10.760.10">
    <property type="entry name" value="Cytochrome c-like domain"/>
    <property type="match status" value="1"/>
</dbReference>
<dbReference type="PANTHER" id="PTHR33751:SF9">
    <property type="entry name" value="CYTOCHROME C4"/>
    <property type="match status" value="1"/>
</dbReference>
<evidence type="ECO:0000256" key="1">
    <source>
        <dbReference type="ARBA" id="ARBA00022448"/>
    </source>
</evidence>
<dbReference type="SUPFAM" id="SSF46626">
    <property type="entry name" value="Cytochrome c"/>
    <property type="match status" value="1"/>
</dbReference>
<evidence type="ECO:0000313" key="9">
    <source>
        <dbReference type="EMBL" id="AGA33207.1"/>
    </source>
</evidence>
<dbReference type="EMBL" id="CP003989">
    <property type="protein sequence ID" value="AGA33207.1"/>
    <property type="molecule type" value="Genomic_DNA"/>
</dbReference>
<dbReference type="InterPro" id="IPR050597">
    <property type="entry name" value="Cytochrome_c_Oxidase_Subunit"/>
</dbReference>
<keyword evidence="2 6" id="KW-0349">Heme</keyword>
<evidence type="ECO:0000256" key="6">
    <source>
        <dbReference type="PROSITE-ProRule" id="PRU00433"/>
    </source>
</evidence>
<dbReference type="STRING" id="1255043.TVNIR_1540"/>
<dbReference type="OrthoDB" id="9796421at2"/>
<evidence type="ECO:0000259" key="8">
    <source>
        <dbReference type="PROSITE" id="PS51007"/>
    </source>
</evidence>
<dbReference type="GO" id="GO:0020037">
    <property type="term" value="F:heme binding"/>
    <property type="evidence" value="ECO:0007669"/>
    <property type="project" value="InterPro"/>
</dbReference>
<name>L0DW15_THIND</name>
<dbReference type="PROSITE" id="PS51007">
    <property type="entry name" value="CYTC"/>
    <property type="match status" value="1"/>
</dbReference>
<dbReference type="InterPro" id="IPR036909">
    <property type="entry name" value="Cyt_c-like_dom_sf"/>
</dbReference>
<evidence type="ECO:0000256" key="3">
    <source>
        <dbReference type="ARBA" id="ARBA00022723"/>
    </source>
</evidence>
<keyword evidence="4" id="KW-0249">Electron transport</keyword>
<dbReference type="Pfam" id="PF00034">
    <property type="entry name" value="Cytochrom_C"/>
    <property type="match status" value="1"/>
</dbReference>
<dbReference type="RefSeq" id="WP_006747453.1">
    <property type="nucleotide sequence ID" value="NC_019902.2"/>
</dbReference>
<organism evidence="9 10">
    <name type="scientific">Thioalkalivibrio nitratireducens (strain DSM 14787 / UNIQEM 213 / ALEN2)</name>
    <dbReference type="NCBI Taxonomy" id="1255043"/>
    <lineage>
        <taxon>Bacteria</taxon>
        <taxon>Pseudomonadati</taxon>
        <taxon>Pseudomonadota</taxon>
        <taxon>Gammaproteobacteria</taxon>
        <taxon>Chromatiales</taxon>
        <taxon>Ectothiorhodospiraceae</taxon>
        <taxon>Thioalkalivibrio</taxon>
    </lineage>
</organism>
<feature type="domain" description="Cytochrome c" evidence="8">
    <location>
        <begin position="24"/>
        <end position="103"/>
    </location>
</feature>
<evidence type="ECO:0000256" key="7">
    <source>
        <dbReference type="SAM" id="SignalP"/>
    </source>
</evidence>
<keyword evidence="5 6" id="KW-0408">Iron</keyword>